<evidence type="ECO:0000313" key="3">
    <source>
        <dbReference type="EMBL" id="KAG7094259.1"/>
    </source>
</evidence>
<accession>A0A9P7S2K6</accession>
<gene>
    <name evidence="3" type="ORF">E1B28_007863</name>
</gene>
<sequence length="413" mass="46430">MPAPSKEQFDALASKIMDNVRPNPVTGKVEFDDIGRYLLENMGSCEYDQLMNLTDQLSKDHNSKDFTNFDFNSLKSTIKKDTLYFVGLIYQGHFDSSGKEVPTEKVAYVADAHAVYGLTCLEGEKIRGYENCVNGLPKSDFVLKFLRSTFANPLPPFKPALPSELLLDNKLHVHIDALRPFLDSLPKPLHWSVESREAASQVKDIAFEEKQELISRCMAMANHFKEKGNQSFKAGKRKEALDLYQHAIDSLFKIFGAGDPDEEQVEKASRWIAVCRANRAATWLLNGEGKDAEKALEEAKMAENLYPGYAKGYFRQACAFQALGKLAEAQDAVVRGLKRSELERDTSLADVLIELQTDGKGLPEDLGSFNEWFSRITETDVESAKRLKGLKGAWLDKCDQHRRKMESQATPQS</sequence>
<dbReference type="Proteomes" id="UP001049176">
    <property type="component" value="Chromosome 4"/>
</dbReference>
<evidence type="ECO:0000256" key="1">
    <source>
        <dbReference type="ARBA" id="ARBA00022737"/>
    </source>
</evidence>
<dbReference type="KEGG" id="more:E1B28_007863"/>
<dbReference type="SUPFAM" id="SSF48452">
    <property type="entry name" value="TPR-like"/>
    <property type="match status" value="1"/>
</dbReference>
<dbReference type="InterPro" id="IPR011990">
    <property type="entry name" value="TPR-like_helical_dom_sf"/>
</dbReference>
<name>A0A9P7S2K6_9AGAR</name>
<keyword evidence="1" id="KW-0677">Repeat</keyword>
<dbReference type="GeneID" id="66076939"/>
<keyword evidence="2" id="KW-0802">TPR repeat</keyword>
<dbReference type="AlphaFoldDB" id="A0A9P7S2K6"/>
<dbReference type="Gene3D" id="1.25.40.10">
    <property type="entry name" value="Tetratricopeptide repeat domain"/>
    <property type="match status" value="1"/>
</dbReference>
<keyword evidence="4" id="KW-1185">Reference proteome</keyword>
<reference evidence="3" key="1">
    <citation type="journal article" date="2021" name="Genome Biol. Evol.">
        <title>The assembled and annotated genome of the fairy-ring fungus Marasmius oreades.</title>
        <authorList>
            <person name="Hiltunen M."/>
            <person name="Ament-Velasquez S.L."/>
            <person name="Johannesson H."/>
        </authorList>
    </citation>
    <scope>NUCLEOTIDE SEQUENCE</scope>
    <source>
        <strain evidence="3">03SP1</strain>
    </source>
</reference>
<proteinExistence type="predicted"/>
<dbReference type="PANTHER" id="PTHR22904">
    <property type="entry name" value="TPR REPEAT CONTAINING PROTEIN"/>
    <property type="match status" value="1"/>
</dbReference>
<dbReference type="OrthoDB" id="2942533at2759"/>
<organism evidence="3 4">
    <name type="scientific">Marasmius oreades</name>
    <name type="common">fairy-ring Marasmius</name>
    <dbReference type="NCBI Taxonomy" id="181124"/>
    <lineage>
        <taxon>Eukaryota</taxon>
        <taxon>Fungi</taxon>
        <taxon>Dikarya</taxon>
        <taxon>Basidiomycota</taxon>
        <taxon>Agaricomycotina</taxon>
        <taxon>Agaricomycetes</taxon>
        <taxon>Agaricomycetidae</taxon>
        <taxon>Agaricales</taxon>
        <taxon>Marasmiineae</taxon>
        <taxon>Marasmiaceae</taxon>
        <taxon>Marasmius</taxon>
    </lineage>
</organism>
<protein>
    <submittedName>
        <fullName evidence="3">Uncharacterized protein</fullName>
    </submittedName>
</protein>
<dbReference type="RefSeq" id="XP_043010729.1">
    <property type="nucleotide sequence ID" value="XM_043152643.1"/>
</dbReference>
<evidence type="ECO:0000313" key="4">
    <source>
        <dbReference type="Proteomes" id="UP001049176"/>
    </source>
</evidence>
<dbReference type="EMBL" id="CM032184">
    <property type="protein sequence ID" value="KAG7094259.1"/>
    <property type="molecule type" value="Genomic_DNA"/>
</dbReference>
<dbReference type="GO" id="GO:0051879">
    <property type="term" value="F:Hsp90 protein binding"/>
    <property type="evidence" value="ECO:0007669"/>
    <property type="project" value="TreeGrafter"/>
</dbReference>
<evidence type="ECO:0000256" key="2">
    <source>
        <dbReference type="ARBA" id="ARBA00022803"/>
    </source>
</evidence>
<comment type="caution">
    <text evidence="3">The sequence shown here is derived from an EMBL/GenBank/DDBJ whole genome shotgun (WGS) entry which is preliminary data.</text>
</comment>
<dbReference type="PANTHER" id="PTHR22904:SF523">
    <property type="entry name" value="STRESS-INDUCED-PHOSPHOPROTEIN 1"/>
    <property type="match status" value="1"/>
</dbReference>